<accession>I1XJV9</accession>
<evidence type="ECO:0000313" key="1">
    <source>
        <dbReference type="EMBL" id="AFI84678.1"/>
    </source>
</evidence>
<dbReference type="eggNOG" id="ENOG5033QYM">
    <property type="taxonomic scope" value="Bacteria"/>
</dbReference>
<gene>
    <name evidence="1" type="ordered locus">Q7A_1860</name>
</gene>
<dbReference type="PATRIC" id="fig|754476.3.peg.1837"/>
<organism evidence="1 2">
    <name type="scientific">Methylophaga nitratireducenticrescens</name>
    <dbReference type="NCBI Taxonomy" id="754476"/>
    <lineage>
        <taxon>Bacteria</taxon>
        <taxon>Pseudomonadati</taxon>
        <taxon>Pseudomonadota</taxon>
        <taxon>Gammaproteobacteria</taxon>
        <taxon>Thiotrichales</taxon>
        <taxon>Piscirickettsiaceae</taxon>
        <taxon>Methylophaga</taxon>
    </lineage>
</organism>
<dbReference type="EMBL" id="CP003390">
    <property type="protein sequence ID" value="AFI84678.1"/>
    <property type="molecule type" value="Genomic_DNA"/>
</dbReference>
<dbReference type="KEGG" id="mej:Q7A_1860"/>
<dbReference type="AlphaFoldDB" id="I1XJV9"/>
<dbReference type="HOGENOM" id="CLU_798979_0_0_6"/>
<reference evidence="1 2" key="1">
    <citation type="journal article" date="2012" name="J. Bacteriol.">
        <title>Complete genome sequences of Methylophaga sp. strain JAM1 and Methylophaga sp. strain JAM7.</title>
        <authorList>
            <person name="Villeneuve C."/>
            <person name="Martineau C."/>
            <person name="Mauffrey F."/>
            <person name="Villemur R."/>
        </authorList>
    </citation>
    <scope>NUCLEOTIDE SEQUENCE [LARGE SCALE GENOMIC DNA]</scope>
    <source>
        <strain evidence="1 2">JAM1</strain>
    </source>
</reference>
<dbReference type="Proteomes" id="UP000009144">
    <property type="component" value="Chromosome"/>
</dbReference>
<dbReference type="STRING" id="754476.Q7A_1860"/>
<protein>
    <submittedName>
        <fullName evidence="1">Uncharacterized protein</fullName>
    </submittedName>
</protein>
<evidence type="ECO:0000313" key="2">
    <source>
        <dbReference type="Proteomes" id="UP000009144"/>
    </source>
</evidence>
<proteinExistence type="predicted"/>
<keyword evidence="2" id="KW-1185">Reference proteome</keyword>
<dbReference type="RefSeq" id="WP_014707049.1">
    <property type="nucleotide sequence ID" value="NC_017857.3"/>
</dbReference>
<name>I1XJV9_METNJ</name>
<dbReference type="OrthoDB" id="9833120at2"/>
<reference evidence="1 2" key="2">
    <citation type="journal article" date="2013" name="Int. J. Syst. Evol. Microbiol.">
        <title>Methylophaga nitratireducenticrescens sp. nov. and Methylophaga frappieri sp. nov., isolated from the biofilm of the methanol-fed denitrification system treating the seawater at the Montreal Biodome.</title>
        <authorList>
            <person name="Villeneuve C."/>
            <person name="Martineau C."/>
            <person name="Mauffrey F."/>
            <person name="Villemur R."/>
        </authorList>
    </citation>
    <scope>NUCLEOTIDE SEQUENCE [LARGE SCALE GENOMIC DNA]</scope>
    <source>
        <strain evidence="1 2">JAM1</strain>
    </source>
</reference>
<sequence length="278" mass="31768">MSQPILQLDDNILNRVKSNIPENTSPFAQGEDEEQYRFTSFICEYFRNRNALNSMPSSGVSYFVFIPPECIRDVENLGIGIASLRKNKGYDLPGKIFLCLDSSLNKTRVIPFSGNDDSVWNQLEEKLHEIEAVCGEGLFHAIVDYAIQTISVFLTEKDEYELLIHYGKEQERFSKEDVDKFSNEFHERETKLPTCGMMIWDHQGQYKLIDKAEDRIALRFTLTLSAILGKDNVSQETRGAHGRADVIIHTRAMVESQGPCVLEFKVLRKVHVSAESDH</sequence>